<dbReference type="GO" id="GO:0099402">
    <property type="term" value="P:plant organ development"/>
    <property type="evidence" value="ECO:0007669"/>
    <property type="project" value="InterPro"/>
</dbReference>
<feature type="domain" description="Homeobox" evidence="11">
    <location>
        <begin position="69"/>
        <end position="121"/>
    </location>
</feature>
<sequence length="301" mass="33524">MVGFCSGIDLGNICDSRKLLGLTASSSSSTKTSGVHSVIAVDHQMDKKELNESVQTLGTGTRWNPAPGQIQALEEMYRCGLRTPTALQIQQIASQLRKFGKIEGKNVFYWFQNHKARERQKRCREFKSPASKQPKPTVPSLQQQCCSQAMKSRKDSPLAMKRNCAEQNSNSSWGHSTSHSLTLSRESVMYMHMQRAAAVVSHGSKQSVADGEATVGSRRHAATWQVVQWSPAHLHILHPLEFIASNNLAQFNGVTVREDGAGEVETLQLFPTRNEECWSEARVDQRGAKNISTPVHFFQFL</sequence>
<dbReference type="InterPro" id="IPR009057">
    <property type="entry name" value="Homeodomain-like_sf"/>
</dbReference>
<keyword evidence="2" id="KW-0217">Developmental protein</keyword>
<dbReference type="SUPFAM" id="SSF46689">
    <property type="entry name" value="Homeodomain-like"/>
    <property type="match status" value="1"/>
</dbReference>
<dbReference type="Gene3D" id="1.10.10.60">
    <property type="entry name" value="Homeodomain-like"/>
    <property type="match status" value="1"/>
</dbReference>
<organism evidence="12 13">
    <name type="scientific">Kalanchoe fedtschenkoi</name>
    <name type="common">Lavender scallops</name>
    <name type="synonym">South American air plant</name>
    <dbReference type="NCBI Taxonomy" id="63787"/>
    <lineage>
        <taxon>Eukaryota</taxon>
        <taxon>Viridiplantae</taxon>
        <taxon>Streptophyta</taxon>
        <taxon>Embryophyta</taxon>
        <taxon>Tracheophyta</taxon>
        <taxon>Spermatophyta</taxon>
        <taxon>Magnoliopsida</taxon>
        <taxon>eudicotyledons</taxon>
        <taxon>Gunneridae</taxon>
        <taxon>Pentapetalae</taxon>
        <taxon>Saxifragales</taxon>
        <taxon>Crassulaceae</taxon>
        <taxon>Kalanchoe</taxon>
    </lineage>
</organism>
<evidence type="ECO:0000256" key="9">
    <source>
        <dbReference type="PROSITE-ProRule" id="PRU00108"/>
    </source>
</evidence>
<evidence type="ECO:0000313" key="12">
    <source>
        <dbReference type="EnsemblPlants" id="Kaladp0039s0544.1.v1.1"/>
    </source>
</evidence>
<dbReference type="PANTHER" id="PTHR45940:SF13">
    <property type="entry name" value="WUSCHEL-RELATED HOMEOBOX 1"/>
    <property type="match status" value="1"/>
</dbReference>
<comment type="subcellular location">
    <subcellularLocation>
        <location evidence="1 9 10">Nucleus</location>
    </subcellularLocation>
</comment>
<dbReference type="AlphaFoldDB" id="A0A7N0TKN5"/>
<evidence type="ECO:0000259" key="11">
    <source>
        <dbReference type="PROSITE" id="PS50071"/>
    </source>
</evidence>
<evidence type="ECO:0000256" key="10">
    <source>
        <dbReference type="RuleBase" id="RU000682"/>
    </source>
</evidence>
<dbReference type="Pfam" id="PF00046">
    <property type="entry name" value="Homeodomain"/>
    <property type="match status" value="1"/>
</dbReference>
<name>A0A7N0TKN5_KALFE</name>
<keyword evidence="13" id="KW-1185">Reference proteome</keyword>
<comment type="similarity">
    <text evidence="8">Belongs to the WUS homeobox family.</text>
</comment>
<dbReference type="GO" id="GO:0003700">
    <property type="term" value="F:DNA-binding transcription factor activity"/>
    <property type="evidence" value="ECO:0007669"/>
    <property type="project" value="InterPro"/>
</dbReference>
<dbReference type="GO" id="GO:0005634">
    <property type="term" value="C:nucleus"/>
    <property type="evidence" value="ECO:0007669"/>
    <property type="project" value="UniProtKB-SubCell"/>
</dbReference>
<keyword evidence="6" id="KW-0804">Transcription</keyword>
<proteinExistence type="inferred from homology"/>
<dbReference type="Proteomes" id="UP000594263">
    <property type="component" value="Unplaced"/>
</dbReference>
<dbReference type="InterPro" id="IPR044555">
    <property type="entry name" value="WUSCHEL-like"/>
</dbReference>
<protein>
    <recommendedName>
        <fullName evidence="11">Homeobox domain-containing protein</fullName>
    </recommendedName>
</protein>
<evidence type="ECO:0000256" key="8">
    <source>
        <dbReference type="ARBA" id="ARBA00024040"/>
    </source>
</evidence>
<dbReference type="SMART" id="SM00389">
    <property type="entry name" value="HOX"/>
    <property type="match status" value="1"/>
</dbReference>
<dbReference type="GO" id="GO:0003677">
    <property type="term" value="F:DNA binding"/>
    <property type="evidence" value="ECO:0007669"/>
    <property type="project" value="UniProtKB-UniRule"/>
</dbReference>
<accession>A0A7N0TKN5</accession>
<evidence type="ECO:0000256" key="2">
    <source>
        <dbReference type="ARBA" id="ARBA00022473"/>
    </source>
</evidence>
<reference evidence="12" key="1">
    <citation type="submission" date="2021-01" db="UniProtKB">
        <authorList>
            <consortium name="EnsemblPlants"/>
        </authorList>
    </citation>
    <scope>IDENTIFICATION</scope>
</reference>
<keyword evidence="4 9" id="KW-0238">DNA-binding</keyword>
<dbReference type="CDD" id="cd00086">
    <property type="entry name" value="homeodomain"/>
    <property type="match status" value="1"/>
</dbReference>
<dbReference type="InterPro" id="IPR001356">
    <property type="entry name" value="HD"/>
</dbReference>
<dbReference type="Gramene" id="Kaladp0039s0544.1.v1.1">
    <property type="protein sequence ID" value="Kaladp0039s0544.1.v1.1"/>
    <property type="gene ID" value="Kaladp0039s0544.v1.1"/>
</dbReference>
<keyword evidence="7 9" id="KW-0539">Nucleus</keyword>
<evidence type="ECO:0000256" key="6">
    <source>
        <dbReference type="ARBA" id="ARBA00023163"/>
    </source>
</evidence>
<keyword evidence="3" id="KW-0805">Transcription regulation</keyword>
<evidence type="ECO:0000256" key="4">
    <source>
        <dbReference type="ARBA" id="ARBA00023125"/>
    </source>
</evidence>
<dbReference type="PROSITE" id="PS50071">
    <property type="entry name" value="HOMEOBOX_2"/>
    <property type="match status" value="1"/>
</dbReference>
<evidence type="ECO:0000256" key="5">
    <source>
        <dbReference type="ARBA" id="ARBA00023155"/>
    </source>
</evidence>
<evidence type="ECO:0000313" key="13">
    <source>
        <dbReference type="Proteomes" id="UP000594263"/>
    </source>
</evidence>
<dbReference type="EnsemblPlants" id="Kaladp0039s0544.1.v1.1">
    <property type="protein sequence ID" value="Kaladp0039s0544.1.v1.1"/>
    <property type="gene ID" value="Kaladp0039s0544.v1.1"/>
</dbReference>
<evidence type="ECO:0000256" key="1">
    <source>
        <dbReference type="ARBA" id="ARBA00004123"/>
    </source>
</evidence>
<dbReference type="PANTHER" id="PTHR45940">
    <property type="entry name" value="WUSCHEL-RELATED HOMEOBOX 1-RELATED"/>
    <property type="match status" value="1"/>
</dbReference>
<feature type="DNA-binding region" description="Homeobox" evidence="9">
    <location>
        <begin position="71"/>
        <end position="122"/>
    </location>
</feature>
<keyword evidence="5 9" id="KW-0371">Homeobox</keyword>
<evidence type="ECO:0000256" key="7">
    <source>
        <dbReference type="ARBA" id="ARBA00023242"/>
    </source>
</evidence>
<evidence type="ECO:0000256" key="3">
    <source>
        <dbReference type="ARBA" id="ARBA00023015"/>
    </source>
</evidence>